<dbReference type="GO" id="GO:0016887">
    <property type="term" value="F:ATP hydrolysis activity"/>
    <property type="evidence" value="ECO:0007669"/>
    <property type="project" value="TreeGrafter"/>
</dbReference>
<dbReference type="PANTHER" id="PTHR30258:SF1">
    <property type="entry name" value="PROTEIN TRANSPORT PROTEIN HOFB HOMOLOG"/>
    <property type="match status" value="1"/>
</dbReference>
<reference evidence="5 6" key="1">
    <citation type="submission" date="2020-08" db="EMBL/GenBank/DDBJ databases">
        <title>Bridging the membrane lipid divide: bacteria of the FCB group superphylum have the potential to synthesize archaeal ether lipids.</title>
        <authorList>
            <person name="Villanueva L."/>
            <person name="Von Meijenfeldt F.A.B."/>
            <person name="Westbye A.B."/>
            <person name="Yadav S."/>
            <person name="Hopmans E.C."/>
            <person name="Dutilh B.E."/>
            <person name="Sinninghe Damste J.S."/>
        </authorList>
    </citation>
    <scope>NUCLEOTIDE SEQUENCE [LARGE SCALE GENOMIC DNA]</scope>
    <source>
        <strain evidence="5">NIOZ-UU17</strain>
    </source>
</reference>
<dbReference type="SUPFAM" id="SSF160246">
    <property type="entry name" value="EspE N-terminal domain-like"/>
    <property type="match status" value="1"/>
</dbReference>
<sequence>MEHDVVLELVNGQMREVTLARPFNPTESKIHVFMETNGDARKFSLSNVCCVLMKNIPDEIALSREDGVLEEVETINGNYYFVLAIEKIKNQAGFYGFNSVSINPYKLIFFTFHGLRSRRQEASLGEILGQKGLISDSEVAEALSEQQILKSRRIGEIVADSQNLKQEVIENAIQQAHKTGKVPPKARVGEILIDAGLITKKQLEDALASQKSGKRKKIGTLLIERKFVTESQILSALATKFKMQFVDLEDIVPNARALTALPIGMIDRLQVFPIDDNDGRLVVATSRPTDTSIGDVLRFYLGRRVELAVATAEQIKKAIEKYYAKYKDVLEDLIDEMPEDDIAVEEDLDDFAVDETDSQIIKLVNKILLDGYQRGVSDIHLEPGPAGQPLQVRHRIDGRCESTHKIPRSFNKAIISRIKILSNLDISERRRPQSGKIIVSYKNKKIEFRVEITPTIGGNEDAVIRVLTASTPFALEDMGFSPSNLKDIKGILSKPYGLILCVGPTGSGKSTTLHSALKHISTPALKIWTVEDPVEITQDGLRQVQVHQAIGFTFHEALRSFLRADPDVIMVGEMRDLETAKIGIEASLTGHLVLSTLHTNSATETVIRLIEMGLDPLSFSDSLLGVLAQRLARKLCEKCKKTYHPDIEEYDEIVDAYNSELFKAHNMATYNDNFSLMKEGVCGECYGIGYKGRIAIHELLLGTEGVKKAIKQRLMVEEIFDLAMQEGMKTLKMDGIQKVFQGITDLSQILKVCL</sequence>
<evidence type="ECO:0000256" key="2">
    <source>
        <dbReference type="ARBA" id="ARBA00022741"/>
    </source>
</evidence>
<dbReference type="Proteomes" id="UP000605201">
    <property type="component" value="Unassembled WGS sequence"/>
</dbReference>
<accession>A0A8J6NRG7</accession>
<evidence type="ECO:0000313" key="6">
    <source>
        <dbReference type="Proteomes" id="UP000605201"/>
    </source>
</evidence>
<dbReference type="EMBL" id="JACNIG010000211">
    <property type="protein sequence ID" value="MBC8432226.1"/>
    <property type="molecule type" value="Genomic_DNA"/>
</dbReference>
<name>A0A8J6NRG7_9BACT</name>
<gene>
    <name evidence="5" type="primary">tadA</name>
    <name evidence="5" type="ORF">H8D96_09925</name>
</gene>
<dbReference type="CDD" id="cd01129">
    <property type="entry name" value="PulE-GspE-like"/>
    <property type="match status" value="1"/>
</dbReference>
<dbReference type="InterPro" id="IPR007831">
    <property type="entry name" value="T2SS_GspE_N"/>
</dbReference>
<dbReference type="GO" id="GO:0005886">
    <property type="term" value="C:plasma membrane"/>
    <property type="evidence" value="ECO:0007669"/>
    <property type="project" value="TreeGrafter"/>
</dbReference>
<keyword evidence="3" id="KW-0067">ATP-binding</keyword>
<dbReference type="Pfam" id="PF00437">
    <property type="entry name" value="T2SSE"/>
    <property type="match status" value="1"/>
</dbReference>
<comment type="caution">
    <text evidence="5">The sequence shown here is derived from an EMBL/GenBank/DDBJ whole genome shotgun (WGS) entry which is preliminary data.</text>
</comment>
<dbReference type="GO" id="GO:0005524">
    <property type="term" value="F:ATP binding"/>
    <property type="evidence" value="ECO:0007669"/>
    <property type="project" value="UniProtKB-KW"/>
</dbReference>
<protein>
    <submittedName>
        <fullName evidence="5">Flp pilus assembly complex ATPase component TadA</fullName>
    </submittedName>
</protein>
<dbReference type="Gene3D" id="3.30.450.90">
    <property type="match status" value="1"/>
</dbReference>
<dbReference type="Pfam" id="PF05157">
    <property type="entry name" value="MshEN"/>
    <property type="match status" value="1"/>
</dbReference>
<dbReference type="SUPFAM" id="SSF52540">
    <property type="entry name" value="P-loop containing nucleoside triphosphate hydrolases"/>
    <property type="match status" value="1"/>
</dbReference>
<dbReference type="InterPro" id="IPR037257">
    <property type="entry name" value="T2SS_E_N_sf"/>
</dbReference>
<dbReference type="Gene3D" id="3.40.50.300">
    <property type="entry name" value="P-loop containing nucleotide triphosphate hydrolases"/>
    <property type="match status" value="1"/>
</dbReference>
<comment type="similarity">
    <text evidence="1">Belongs to the GSP E family.</text>
</comment>
<dbReference type="InterPro" id="IPR001482">
    <property type="entry name" value="T2SS/T4SS_dom"/>
</dbReference>
<evidence type="ECO:0000256" key="3">
    <source>
        <dbReference type="ARBA" id="ARBA00022840"/>
    </source>
</evidence>
<proteinExistence type="inferred from homology"/>
<evidence type="ECO:0000259" key="4">
    <source>
        <dbReference type="PROSITE" id="PS00662"/>
    </source>
</evidence>
<keyword evidence="2" id="KW-0547">Nucleotide-binding</keyword>
<dbReference type="InterPro" id="IPR027417">
    <property type="entry name" value="P-loop_NTPase"/>
</dbReference>
<evidence type="ECO:0000256" key="1">
    <source>
        <dbReference type="ARBA" id="ARBA00006611"/>
    </source>
</evidence>
<dbReference type="Gene3D" id="3.30.300.160">
    <property type="entry name" value="Type II secretion system, protein E, N-terminal domain"/>
    <property type="match status" value="1"/>
</dbReference>
<dbReference type="PROSITE" id="PS00662">
    <property type="entry name" value="T2SP_E"/>
    <property type="match status" value="1"/>
</dbReference>
<dbReference type="PANTHER" id="PTHR30258">
    <property type="entry name" value="TYPE II SECRETION SYSTEM PROTEIN GSPE-RELATED"/>
    <property type="match status" value="1"/>
</dbReference>
<dbReference type="AlphaFoldDB" id="A0A8J6NRG7"/>
<organism evidence="5 6">
    <name type="scientific">Candidatus Desulfatibia vada</name>
    <dbReference type="NCBI Taxonomy" id="2841696"/>
    <lineage>
        <taxon>Bacteria</taxon>
        <taxon>Pseudomonadati</taxon>
        <taxon>Thermodesulfobacteriota</taxon>
        <taxon>Desulfobacteria</taxon>
        <taxon>Desulfobacterales</taxon>
        <taxon>Desulfobacterales incertae sedis</taxon>
        <taxon>Candidatus Desulfatibia</taxon>
    </lineage>
</organism>
<evidence type="ECO:0000313" key="5">
    <source>
        <dbReference type="EMBL" id="MBC8432226.1"/>
    </source>
</evidence>
<feature type="domain" description="Bacterial type II secretion system protein E" evidence="4">
    <location>
        <begin position="562"/>
        <end position="576"/>
    </location>
</feature>